<comment type="caution">
    <text evidence="17">The sequence shown here is derived from an EMBL/GenBank/DDBJ whole genome shotgun (WGS) entry which is preliminary data.</text>
</comment>
<dbReference type="PANTHER" id="PTHR12213:SF0">
    <property type="entry name" value="CORRINOID ADENOSYLTRANSFERASE MMAB"/>
    <property type="match status" value="1"/>
</dbReference>
<evidence type="ECO:0000256" key="14">
    <source>
        <dbReference type="ARBA" id="ARBA00048692"/>
    </source>
</evidence>
<evidence type="ECO:0000313" key="17">
    <source>
        <dbReference type="EMBL" id="MBB5373209.1"/>
    </source>
</evidence>
<organism evidence="17 18">
    <name type="scientific">Acidocella aromatica</name>
    <dbReference type="NCBI Taxonomy" id="1303579"/>
    <lineage>
        <taxon>Bacteria</taxon>
        <taxon>Pseudomonadati</taxon>
        <taxon>Pseudomonadota</taxon>
        <taxon>Alphaproteobacteria</taxon>
        <taxon>Acetobacterales</taxon>
        <taxon>Acidocellaceae</taxon>
        <taxon>Acidocella</taxon>
    </lineage>
</organism>
<dbReference type="SUPFAM" id="SSF89028">
    <property type="entry name" value="Cobalamin adenosyltransferase-like"/>
    <property type="match status" value="1"/>
</dbReference>
<feature type="domain" description="Cobalamin adenosyltransferase-like" evidence="16">
    <location>
        <begin position="7"/>
        <end position="170"/>
    </location>
</feature>
<dbReference type="FunFam" id="1.20.1200.10:FF:000003">
    <property type="entry name" value="ATP:cob(I)alamin adenosyltransferase"/>
    <property type="match status" value="1"/>
</dbReference>
<dbReference type="Proteomes" id="UP000553706">
    <property type="component" value="Unassembled WGS sequence"/>
</dbReference>
<dbReference type="NCBIfam" id="TIGR00636">
    <property type="entry name" value="PduO_Nterm"/>
    <property type="match status" value="1"/>
</dbReference>
<evidence type="ECO:0000259" key="16">
    <source>
        <dbReference type="Pfam" id="PF01923"/>
    </source>
</evidence>
<comment type="subcellular location">
    <subcellularLocation>
        <location evidence="1">Cytoplasm</location>
    </subcellularLocation>
</comment>
<dbReference type="GO" id="GO:0005524">
    <property type="term" value="F:ATP binding"/>
    <property type="evidence" value="ECO:0007669"/>
    <property type="project" value="UniProtKB-UniRule"/>
</dbReference>
<dbReference type="EMBL" id="JACHFJ010000005">
    <property type="protein sequence ID" value="MBB5373209.1"/>
    <property type="molecule type" value="Genomic_DNA"/>
</dbReference>
<protein>
    <recommendedName>
        <fullName evidence="5 15">Corrinoid adenosyltransferase</fullName>
        <ecNumber evidence="4 15">2.5.1.17</ecNumber>
    </recommendedName>
    <alternativeName>
        <fullName evidence="10 15">Cob(II)alamin adenosyltransferase</fullName>
    </alternativeName>
    <alternativeName>
        <fullName evidence="12 15">Cob(II)yrinic acid a,c-diamide adenosyltransferase</fullName>
    </alternativeName>
    <alternativeName>
        <fullName evidence="11 15">Cobinamide/cobalamin adenosyltransferase</fullName>
    </alternativeName>
</protein>
<evidence type="ECO:0000256" key="11">
    <source>
        <dbReference type="ARBA" id="ARBA00033334"/>
    </source>
</evidence>
<sequence length="188" mass="20253">MVKLDKIYTRGGDHGETSLGDGSRVAKSSLRIAALGEVDEANAVIGLARLHVAEDELLGRVQNDLFDLGADLCVPIAENEAPALRIVQAQVDWLEARIDQLNAALPPLTSFILPGGTPGSAHLHFARTVVRRAERAVVHLLEAPEEKVNRLALIYLNRLSDLLFVLARVAAGNGAGDVTWQPAKHRHG</sequence>
<dbReference type="RefSeq" id="WP_183266226.1">
    <property type="nucleotide sequence ID" value="NZ_JACHFJ010000005.1"/>
</dbReference>
<keyword evidence="6" id="KW-0963">Cytoplasm</keyword>
<dbReference type="AlphaFoldDB" id="A0A840VM04"/>
<evidence type="ECO:0000256" key="8">
    <source>
        <dbReference type="ARBA" id="ARBA00022741"/>
    </source>
</evidence>
<accession>A0A840VM04</accession>
<dbReference type="InterPro" id="IPR016030">
    <property type="entry name" value="CblAdoTrfase-like"/>
</dbReference>
<evidence type="ECO:0000256" key="12">
    <source>
        <dbReference type="ARBA" id="ARBA00033354"/>
    </source>
</evidence>
<reference evidence="17 18" key="1">
    <citation type="submission" date="2020-08" db="EMBL/GenBank/DDBJ databases">
        <title>Genomic Encyclopedia of Type Strains, Phase IV (KMG-IV): sequencing the most valuable type-strain genomes for metagenomic binning, comparative biology and taxonomic classification.</title>
        <authorList>
            <person name="Goeker M."/>
        </authorList>
    </citation>
    <scope>NUCLEOTIDE SEQUENCE [LARGE SCALE GENOMIC DNA]</scope>
    <source>
        <strain evidence="17 18">DSM 27026</strain>
    </source>
</reference>
<keyword evidence="15" id="KW-0169">Cobalamin biosynthesis</keyword>
<dbReference type="GO" id="GO:0008817">
    <property type="term" value="F:corrinoid adenosyltransferase activity"/>
    <property type="evidence" value="ECO:0007669"/>
    <property type="project" value="UniProtKB-UniRule"/>
</dbReference>
<comment type="catalytic activity">
    <reaction evidence="13 15">
        <text>2 cob(II)yrinate a,c diamide + reduced [electron-transfer flavoprotein] + 2 ATP = 2 adenosylcob(III)yrinate a,c-diamide + 2 triphosphate + oxidized [electron-transfer flavoprotein] + 3 H(+)</text>
        <dbReference type="Rhea" id="RHEA:11528"/>
        <dbReference type="Rhea" id="RHEA-COMP:10685"/>
        <dbReference type="Rhea" id="RHEA-COMP:10686"/>
        <dbReference type="ChEBI" id="CHEBI:15378"/>
        <dbReference type="ChEBI" id="CHEBI:18036"/>
        <dbReference type="ChEBI" id="CHEBI:30616"/>
        <dbReference type="ChEBI" id="CHEBI:57692"/>
        <dbReference type="ChEBI" id="CHEBI:58307"/>
        <dbReference type="ChEBI" id="CHEBI:58503"/>
        <dbReference type="ChEBI" id="CHEBI:58537"/>
        <dbReference type="EC" id="2.5.1.17"/>
    </reaction>
</comment>
<evidence type="ECO:0000256" key="5">
    <source>
        <dbReference type="ARBA" id="ARBA00020963"/>
    </source>
</evidence>
<dbReference type="InterPro" id="IPR036451">
    <property type="entry name" value="CblAdoTrfase-like_sf"/>
</dbReference>
<comment type="pathway">
    <text evidence="2 15">Cofactor biosynthesis; adenosylcobalamin biosynthesis; adenosylcobalamin from cob(II)yrinate a,c-diamide: step 2/7.</text>
</comment>
<keyword evidence="18" id="KW-1185">Reference proteome</keyword>
<evidence type="ECO:0000256" key="13">
    <source>
        <dbReference type="ARBA" id="ARBA00048555"/>
    </source>
</evidence>
<evidence type="ECO:0000256" key="7">
    <source>
        <dbReference type="ARBA" id="ARBA00022679"/>
    </source>
</evidence>
<dbReference type="Pfam" id="PF01923">
    <property type="entry name" value="Cob_adeno_trans"/>
    <property type="match status" value="1"/>
</dbReference>
<evidence type="ECO:0000256" key="1">
    <source>
        <dbReference type="ARBA" id="ARBA00004496"/>
    </source>
</evidence>
<evidence type="ECO:0000256" key="4">
    <source>
        <dbReference type="ARBA" id="ARBA00012454"/>
    </source>
</evidence>
<evidence type="ECO:0000256" key="2">
    <source>
        <dbReference type="ARBA" id="ARBA00005121"/>
    </source>
</evidence>
<evidence type="ECO:0000256" key="3">
    <source>
        <dbReference type="ARBA" id="ARBA00007487"/>
    </source>
</evidence>
<evidence type="ECO:0000256" key="9">
    <source>
        <dbReference type="ARBA" id="ARBA00022840"/>
    </source>
</evidence>
<keyword evidence="9 15" id="KW-0067">ATP-binding</keyword>
<keyword evidence="7 15" id="KW-0808">Transferase</keyword>
<dbReference type="GO" id="GO:0005737">
    <property type="term" value="C:cytoplasm"/>
    <property type="evidence" value="ECO:0007669"/>
    <property type="project" value="UniProtKB-SubCell"/>
</dbReference>
<proteinExistence type="inferred from homology"/>
<dbReference type="InterPro" id="IPR029499">
    <property type="entry name" value="PduO-typ"/>
</dbReference>
<dbReference type="GO" id="GO:0009236">
    <property type="term" value="P:cobalamin biosynthetic process"/>
    <property type="evidence" value="ECO:0007669"/>
    <property type="project" value="UniProtKB-UniRule"/>
</dbReference>
<dbReference type="Gene3D" id="1.20.1200.10">
    <property type="entry name" value="Cobalamin adenosyltransferase-like"/>
    <property type="match status" value="1"/>
</dbReference>
<gene>
    <name evidence="17" type="ORF">HNP71_001468</name>
</gene>
<comment type="similarity">
    <text evidence="3 15">Belongs to the Cob(I)alamin adenosyltransferase family.</text>
</comment>
<evidence type="ECO:0000256" key="10">
    <source>
        <dbReference type="ARBA" id="ARBA00031529"/>
    </source>
</evidence>
<keyword evidence="8 15" id="KW-0547">Nucleotide-binding</keyword>
<evidence type="ECO:0000256" key="6">
    <source>
        <dbReference type="ARBA" id="ARBA00022490"/>
    </source>
</evidence>
<dbReference type="UniPathway" id="UPA00148">
    <property type="reaction ID" value="UER00233"/>
</dbReference>
<dbReference type="PANTHER" id="PTHR12213">
    <property type="entry name" value="CORRINOID ADENOSYLTRANSFERASE"/>
    <property type="match status" value="1"/>
</dbReference>
<evidence type="ECO:0000313" key="18">
    <source>
        <dbReference type="Proteomes" id="UP000553706"/>
    </source>
</evidence>
<comment type="catalytic activity">
    <reaction evidence="14 15">
        <text>2 cob(II)alamin + reduced [electron-transfer flavoprotein] + 2 ATP = 2 adenosylcob(III)alamin + 2 triphosphate + oxidized [electron-transfer flavoprotein] + 3 H(+)</text>
        <dbReference type="Rhea" id="RHEA:28671"/>
        <dbReference type="Rhea" id="RHEA-COMP:10685"/>
        <dbReference type="Rhea" id="RHEA-COMP:10686"/>
        <dbReference type="ChEBI" id="CHEBI:15378"/>
        <dbReference type="ChEBI" id="CHEBI:16304"/>
        <dbReference type="ChEBI" id="CHEBI:18036"/>
        <dbReference type="ChEBI" id="CHEBI:18408"/>
        <dbReference type="ChEBI" id="CHEBI:30616"/>
        <dbReference type="ChEBI" id="CHEBI:57692"/>
        <dbReference type="ChEBI" id="CHEBI:58307"/>
        <dbReference type="EC" id="2.5.1.17"/>
    </reaction>
</comment>
<evidence type="ECO:0000256" key="15">
    <source>
        <dbReference type="RuleBase" id="RU366026"/>
    </source>
</evidence>
<name>A0A840VM04_9PROT</name>
<dbReference type="EC" id="2.5.1.17" evidence="4 15"/>